<name>A0A1F7WFI5_9BACT</name>
<dbReference type="AlphaFoldDB" id="A0A1F7WFI5"/>
<accession>A0A1F7WFI5</accession>
<protein>
    <submittedName>
        <fullName evidence="1">Uncharacterized protein</fullName>
    </submittedName>
</protein>
<dbReference type="Proteomes" id="UP000176988">
    <property type="component" value="Unassembled WGS sequence"/>
</dbReference>
<proteinExistence type="predicted"/>
<sequence>MSIFERVRQVLKEEDGHKAEAERATRLERRQQEALAAEKWEEHRLRLAQPYLNLVEAASASLDSLLADSDFVVYFRAVLKERGKGSRWLLFFEMSCGTYGIGGFETDIDCDIGWEFWLDAEASGAQRKFVLVRNAMSRSNLYAGDWGLEFQPTKYGLNEAASVGERVKGLLGSMQTPESLLRYLFERFGRSAEYSL</sequence>
<gene>
    <name evidence="1" type="ORF">A2480_00825</name>
</gene>
<organism evidence="1 2">
    <name type="scientific">Candidatus Uhrbacteria bacterium RIFOXYC2_FULL_47_19</name>
    <dbReference type="NCBI Taxonomy" id="1802424"/>
    <lineage>
        <taxon>Bacteria</taxon>
        <taxon>Candidatus Uhriibacteriota</taxon>
    </lineage>
</organism>
<evidence type="ECO:0000313" key="2">
    <source>
        <dbReference type="Proteomes" id="UP000176988"/>
    </source>
</evidence>
<dbReference type="EMBL" id="MGFG01000003">
    <property type="protein sequence ID" value="OGM01594.1"/>
    <property type="molecule type" value="Genomic_DNA"/>
</dbReference>
<comment type="caution">
    <text evidence="1">The sequence shown here is derived from an EMBL/GenBank/DDBJ whole genome shotgun (WGS) entry which is preliminary data.</text>
</comment>
<reference evidence="1 2" key="1">
    <citation type="journal article" date="2016" name="Nat. Commun.">
        <title>Thousands of microbial genomes shed light on interconnected biogeochemical processes in an aquifer system.</title>
        <authorList>
            <person name="Anantharaman K."/>
            <person name="Brown C.T."/>
            <person name="Hug L.A."/>
            <person name="Sharon I."/>
            <person name="Castelle C.J."/>
            <person name="Probst A.J."/>
            <person name="Thomas B.C."/>
            <person name="Singh A."/>
            <person name="Wilkins M.J."/>
            <person name="Karaoz U."/>
            <person name="Brodie E.L."/>
            <person name="Williams K.H."/>
            <person name="Hubbard S.S."/>
            <person name="Banfield J.F."/>
        </authorList>
    </citation>
    <scope>NUCLEOTIDE SEQUENCE [LARGE SCALE GENOMIC DNA]</scope>
</reference>
<evidence type="ECO:0000313" key="1">
    <source>
        <dbReference type="EMBL" id="OGM01594.1"/>
    </source>
</evidence>